<protein>
    <submittedName>
        <fullName evidence="1">Uncharacterized protein</fullName>
    </submittedName>
</protein>
<organism evidence="1 2">
    <name type="scientific">Mucilaginibacter xinganensis</name>
    <dbReference type="NCBI Taxonomy" id="1234841"/>
    <lineage>
        <taxon>Bacteria</taxon>
        <taxon>Pseudomonadati</taxon>
        <taxon>Bacteroidota</taxon>
        <taxon>Sphingobacteriia</taxon>
        <taxon>Sphingobacteriales</taxon>
        <taxon>Sphingobacteriaceae</taxon>
        <taxon>Mucilaginibacter</taxon>
    </lineage>
</organism>
<evidence type="ECO:0000313" key="1">
    <source>
        <dbReference type="EMBL" id="ASU35735.1"/>
    </source>
</evidence>
<reference evidence="1 2" key="1">
    <citation type="submission" date="2017-08" db="EMBL/GenBank/DDBJ databases">
        <title>Complete genome sequence of Mucilaginibacter sp. strain BJC16-A31.</title>
        <authorList>
            <consortium name="Henan University of Science and Technology"/>
            <person name="You X."/>
        </authorList>
    </citation>
    <scope>NUCLEOTIDE SEQUENCE [LARGE SCALE GENOMIC DNA]</scope>
    <source>
        <strain evidence="1 2">BJC16-A31</strain>
    </source>
</reference>
<keyword evidence="2" id="KW-1185">Reference proteome</keyword>
<proteinExistence type="predicted"/>
<dbReference type="Proteomes" id="UP000215002">
    <property type="component" value="Chromosome"/>
</dbReference>
<dbReference type="RefSeq" id="WP_094571865.1">
    <property type="nucleotide sequence ID" value="NZ_CP022743.1"/>
</dbReference>
<dbReference type="OrthoDB" id="792754at2"/>
<sequence>MTIQLRKNTSLSSDNKKTFKAIIVLNEMINGTHQFSSNAYGDDSVLQPLFAEMVAKGYVISRDSIYQVSSKGRGIFDTFMKRYTEYLKVYDVFSFVDLEKGEFAFDRYFDFDTDDAWFDYTNDERFDDLRIAVALFKKVDPAEIVFMSFINENRFDTNVSGWQNNLMSDSAWNEIEEICNTAIKPDEVGEDAMVDMINQGSELMIRLMEEEQKQNNNNSNNSGGTTTVVEEETVEYYQPYYDPYYISPIWLVPLFLW</sequence>
<accession>A0A223P0U9</accession>
<evidence type="ECO:0000313" key="2">
    <source>
        <dbReference type="Proteomes" id="UP000215002"/>
    </source>
</evidence>
<name>A0A223P0U9_9SPHI</name>
<dbReference type="KEGG" id="muc:MuYL_3850"/>
<dbReference type="EMBL" id="CP022743">
    <property type="protein sequence ID" value="ASU35735.1"/>
    <property type="molecule type" value="Genomic_DNA"/>
</dbReference>
<gene>
    <name evidence="1" type="ORF">MuYL_3850</name>
</gene>
<dbReference type="AlphaFoldDB" id="A0A223P0U9"/>